<keyword evidence="4" id="KW-0378">Hydrolase</keyword>
<keyword evidence="2" id="KW-0540">Nuclease</keyword>
<dbReference type="PANTHER" id="PTHR13058:SF19">
    <property type="entry name" value="LD40940P"/>
    <property type="match status" value="1"/>
</dbReference>
<dbReference type="SUPFAM" id="SSF53098">
    <property type="entry name" value="Ribonuclease H-like"/>
    <property type="match status" value="1"/>
</dbReference>
<dbReference type="InterPro" id="IPR013520">
    <property type="entry name" value="Ribonucl_H"/>
</dbReference>
<keyword evidence="6" id="KW-0460">Magnesium</keyword>
<evidence type="ECO:0000259" key="8">
    <source>
        <dbReference type="Pfam" id="PF00929"/>
    </source>
</evidence>
<evidence type="ECO:0000256" key="6">
    <source>
        <dbReference type="ARBA" id="ARBA00022842"/>
    </source>
</evidence>
<gene>
    <name evidence="9" type="ORF">CB5_LOCUS16467</name>
</gene>
<dbReference type="GO" id="GO:0046872">
    <property type="term" value="F:metal ion binding"/>
    <property type="evidence" value="ECO:0007669"/>
    <property type="project" value="UniProtKB-KW"/>
</dbReference>
<organism evidence="9">
    <name type="scientific">Ananas comosus var. bracteatus</name>
    <name type="common">red pineapple</name>
    <dbReference type="NCBI Taxonomy" id="296719"/>
    <lineage>
        <taxon>Eukaryota</taxon>
        <taxon>Viridiplantae</taxon>
        <taxon>Streptophyta</taxon>
        <taxon>Embryophyta</taxon>
        <taxon>Tracheophyta</taxon>
        <taxon>Spermatophyta</taxon>
        <taxon>Magnoliopsida</taxon>
        <taxon>Liliopsida</taxon>
        <taxon>Poales</taxon>
        <taxon>Bromeliaceae</taxon>
        <taxon>Bromelioideae</taxon>
        <taxon>Ananas</taxon>
    </lineage>
</organism>
<dbReference type="GO" id="GO:0006308">
    <property type="term" value="P:DNA catabolic process"/>
    <property type="evidence" value="ECO:0007669"/>
    <property type="project" value="TreeGrafter"/>
</dbReference>
<dbReference type="PANTHER" id="PTHR13058">
    <property type="entry name" value="THREE PRIME REPAIR EXONUCLEASE 1, 2"/>
    <property type="match status" value="1"/>
</dbReference>
<evidence type="ECO:0000256" key="3">
    <source>
        <dbReference type="ARBA" id="ARBA00022723"/>
    </source>
</evidence>
<evidence type="ECO:0000313" key="9">
    <source>
        <dbReference type="EMBL" id="CAD1833256.1"/>
    </source>
</evidence>
<dbReference type="GO" id="GO:0008296">
    <property type="term" value="F:3'-5'-DNA exonuclease activity"/>
    <property type="evidence" value="ECO:0007669"/>
    <property type="project" value="TreeGrafter"/>
</dbReference>
<evidence type="ECO:0000256" key="1">
    <source>
        <dbReference type="ARBA" id="ARBA00001946"/>
    </source>
</evidence>
<reference evidence="9" key="1">
    <citation type="submission" date="2020-07" db="EMBL/GenBank/DDBJ databases">
        <authorList>
            <person name="Lin J."/>
        </authorList>
    </citation>
    <scope>NUCLEOTIDE SEQUENCE</scope>
</reference>
<evidence type="ECO:0000256" key="4">
    <source>
        <dbReference type="ARBA" id="ARBA00022801"/>
    </source>
</evidence>
<dbReference type="AlphaFoldDB" id="A0A6V7PRT4"/>
<dbReference type="InterPro" id="IPR036397">
    <property type="entry name" value="RNaseH_sf"/>
</dbReference>
<dbReference type="EMBL" id="LR862151">
    <property type="protein sequence ID" value="CAD1833256.1"/>
    <property type="molecule type" value="Genomic_DNA"/>
</dbReference>
<comment type="cofactor">
    <cofactor evidence="1">
        <name>Mg(2+)</name>
        <dbReference type="ChEBI" id="CHEBI:18420"/>
    </cofactor>
</comment>
<dbReference type="CDD" id="cd06127">
    <property type="entry name" value="DEDDh"/>
    <property type="match status" value="1"/>
</dbReference>
<evidence type="ECO:0000256" key="7">
    <source>
        <dbReference type="ARBA" id="ARBA00025769"/>
    </source>
</evidence>
<evidence type="ECO:0000256" key="2">
    <source>
        <dbReference type="ARBA" id="ARBA00022722"/>
    </source>
</evidence>
<evidence type="ECO:0000256" key="5">
    <source>
        <dbReference type="ARBA" id="ARBA00022839"/>
    </source>
</evidence>
<dbReference type="Gene3D" id="3.30.420.10">
    <property type="entry name" value="Ribonuclease H-like superfamily/Ribonuclease H"/>
    <property type="match status" value="1"/>
</dbReference>
<sequence length="140" mass="16173">MVNRPDVPRFKELVPILLHYVRSRQMAGKPVLWVAHNGRRFDVPFFIKEFQRCSEEIPSDWLFVDTLPLARQLVNPDGSKLSSSSLKALREHYEIPLVGPAHRAMQDVTTLCYVLQRITFDLKLTVPELIDKAFRASDLN</sequence>
<keyword evidence="3" id="KW-0479">Metal-binding</keyword>
<dbReference type="GO" id="GO:0003676">
    <property type="term" value="F:nucleic acid binding"/>
    <property type="evidence" value="ECO:0007669"/>
    <property type="project" value="InterPro"/>
</dbReference>
<proteinExistence type="inferred from homology"/>
<dbReference type="GO" id="GO:0005737">
    <property type="term" value="C:cytoplasm"/>
    <property type="evidence" value="ECO:0007669"/>
    <property type="project" value="TreeGrafter"/>
</dbReference>
<dbReference type="InterPro" id="IPR040393">
    <property type="entry name" value="TREX1/2"/>
</dbReference>
<comment type="similarity">
    <text evidence="7">Belongs to the exonuclease superfamily. TREX family.</text>
</comment>
<name>A0A6V7PRT4_ANACO</name>
<dbReference type="InterPro" id="IPR012337">
    <property type="entry name" value="RNaseH-like_sf"/>
</dbReference>
<accession>A0A6V7PRT4</accession>
<keyword evidence="5" id="KW-0269">Exonuclease</keyword>
<protein>
    <recommendedName>
        <fullName evidence="8">Exonuclease domain-containing protein</fullName>
    </recommendedName>
</protein>
<feature type="domain" description="Exonuclease" evidence="8">
    <location>
        <begin position="25"/>
        <end position="115"/>
    </location>
</feature>
<dbReference type="Pfam" id="PF00929">
    <property type="entry name" value="RNase_T"/>
    <property type="match status" value="1"/>
</dbReference>